<keyword evidence="3" id="KW-1185">Reference proteome</keyword>
<evidence type="ECO:0000313" key="3">
    <source>
        <dbReference type="Proteomes" id="UP000323708"/>
    </source>
</evidence>
<gene>
    <name evidence="2" type="ORF">F0M18_09810</name>
</gene>
<dbReference type="SUPFAM" id="SSF52402">
    <property type="entry name" value="Adenine nucleotide alpha hydrolases-like"/>
    <property type="match status" value="1"/>
</dbReference>
<dbReference type="Proteomes" id="UP000323708">
    <property type="component" value="Unassembled WGS sequence"/>
</dbReference>
<accession>A0A5B0X0E9</accession>
<feature type="active site" description="Nucleophile and sulfur donor" evidence="1">
    <location>
        <position position="188"/>
    </location>
</feature>
<dbReference type="GO" id="GO:0016783">
    <property type="term" value="F:sulfurtransferase activity"/>
    <property type="evidence" value="ECO:0007669"/>
    <property type="project" value="InterPro"/>
</dbReference>
<dbReference type="AlphaFoldDB" id="A0A5B0X0E9"/>
<dbReference type="InterPro" id="IPR005232">
    <property type="entry name" value="LarE"/>
</dbReference>
<dbReference type="InterPro" id="IPR052188">
    <property type="entry name" value="Ni-pincer_cofactor_biosynth"/>
</dbReference>
<dbReference type="PANTHER" id="PTHR43169:SF2">
    <property type="entry name" value="NAD_GMP SYNTHASE DOMAIN-CONTAINING PROTEIN"/>
    <property type="match status" value="1"/>
</dbReference>
<dbReference type="EMBL" id="VTUX01000004">
    <property type="protein sequence ID" value="KAA1191821.1"/>
    <property type="molecule type" value="Genomic_DNA"/>
</dbReference>
<dbReference type="Gene3D" id="3.40.50.620">
    <property type="entry name" value="HUPs"/>
    <property type="match status" value="1"/>
</dbReference>
<protein>
    <submittedName>
        <fullName evidence="2">ATP-dependent sacrificial sulfur transferase LarE</fullName>
    </submittedName>
</protein>
<dbReference type="PANTHER" id="PTHR43169">
    <property type="entry name" value="EXSB FAMILY PROTEIN"/>
    <property type="match status" value="1"/>
</dbReference>
<comment type="caution">
    <text evidence="2">The sequence shown here is derived from an EMBL/GenBank/DDBJ whole genome shotgun (WGS) entry which is preliminary data.</text>
</comment>
<name>A0A5B0X0E9_9GAMM</name>
<dbReference type="InterPro" id="IPR014729">
    <property type="entry name" value="Rossmann-like_a/b/a_fold"/>
</dbReference>
<keyword evidence="2" id="KW-0808">Transferase</keyword>
<reference evidence="2 3" key="1">
    <citation type="submission" date="2019-09" db="EMBL/GenBank/DDBJ databases">
        <authorList>
            <person name="Chen X.-Y."/>
        </authorList>
    </citation>
    <scope>NUCLEOTIDE SEQUENCE [LARGE SCALE GENOMIC DNA]</scope>
    <source>
        <strain evidence="2 3">NY5</strain>
    </source>
</reference>
<dbReference type="RefSeq" id="WP_149611256.1">
    <property type="nucleotide sequence ID" value="NZ_VTUX01000004.1"/>
</dbReference>
<evidence type="ECO:0000256" key="1">
    <source>
        <dbReference type="PIRSR" id="PIRSR006661-1"/>
    </source>
</evidence>
<organism evidence="2 3">
    <name type="scientific">Pseudohalioglobus sediminis</name>
    <dbReference type="NCBI Taxonomy" id="2606449"/>
    <lineage>
        <taxon>Bacteria</taxon>
        <taxon>Pseudomonadati</taxon>
        <taxon>Pseudomonadota</taxon>
        <taxon>Gammaproteobacteria</taxon>
        <taxon>Cellvibrionales</taxon>
        <taxon>Halieaceae</taxon>
        <taxon>Pseudohalioglobus</taxon>
    </lineage>
</organism>
<proteinExistence type="predicted"/>
<evidence type="ECO:0000313" key="2">
    <source>
        <dbReference type="EMBL" id="KAA1191821.1"/>
    </source>
</evidence>
<sequence>MNKPAASGTPVITSTAEPAQRLRQLLAKMPTRVIACSGGIDSMLLATLAGRLEQGQTLVVHALSPAVPAEATARLRHWAAREGWRLRTLESGEFDSEDYLSNPVNRCYYCKHNLYDSLTRVARAADTGASVCSGANTDDLGEYRPGLQAAELFHVRHPYIEAGVDKATIRALARELALPFAEIPASPCLASRLYTGTRVTAERLRAVEAAEALIRSTAGIEVVRCRVREQAMIVEVSACDRDKITVDVLDALQQLMRRNNFPLLTVELDAEPYRPGRAFVGAA</sequence>
<dbReference type="PIRSF" id="PIRSF006661">
    <property type="entry name" value="PP-lp_UCP006661"/>
    <property type="match status" value="1"/>
</dbReference>